<comment type="caution">
    <text evidence="3">The sequence shown here is derived from an EMBL/GenBank/DDBJ whole genome shotgun (WGS) entry which is preliminary data.</text>
</comment>
<evidence type="ECO:0000313" key="3">
    <source>
        <dbReference type="EMBL" id="RKD30319.1"/>
    </source>
</evidence>
<dbReference type="Gene3D" id="3.40.50.1820">
    <property type="entry name" value="alpha/beta hydrolase"/>
    <property type="match status" value="1"/>
</dbReference>
<proteinExistence type="predicted"/>
<dbReference type="AlphaFoldDB" id="A0A419SYT5"/>
<dbReference type="GO" id="GO:0016787">
    <property type="term" value="F:hydrolase activity"/>
    <property type="evidence" value="ECO:0007669"/>
    <property type="project" value="UniProtKB-KW"/>
</dbReference>
<reference evidence="3 4" key="1">
    <citation type="submission" date="2016-08" db="EMBL/GenBank/DDBJ databases">
        <title>A new outlook on sporulation: Clostridium algidixylanolyticum.</title>
        <authorList>
            <person name="Poppleton D.I."/>
            <person name="Gribaldo S."/>
        </authorList>
    </citation>
    <scope>NUCLEOTIDE SEQUENCE [LARGE SCALE GENOMIC DNA]</scope>
    <source>
        <strain evidence="3 4">SPL73</strain>
    </source>
</reference>
<name>A0A419SYT5_9FIRM</name>
<evidence type="ECO:0000313" key="4">
    <source>
        <dbReference type="Proteomes" id="UP000284277"/>
    </source>
</evidence>
<accession>A0A419SYT5</accession>
<dbReference type="InterPro" id="IPR050300">
    <property type="entry name" value="GDXG_lipolytic_enzyme"/>
</dbReference>
<protein>
    <submittedName>
        <fullName evidence="3">Pectin acetylesterase</fullName>
    </submittedName>
</protein>
<dbReference type="OrthoDB" id="9794725at2"/>
<keyword evidence="4" id="KW-1185">Reference proteome</keyword>
<evidence type="ECO:0000259" key="2">
    <source>
        <dbReference type="Pfam" id="PF20434"/>
    </source>
</evidence>
<organism evidence="3 4">
    <name type="scientific">Lacrimispora algidixylanolytica</name>
    <dbReference type="NCBI Taxonomy" id="94868"/>
    <lineage>
        <taxon>Bacteria</taxon>
        <taxon>Bacillati</taxon>
        <taxon>Bacillota</taxon>
        <taxon>Clostridia</taxon>
        <taxon>Lachnospirales</taxon>
        <taxon>Lachnospiraceae</taxon>
        <taxon>Lacrimispora</taxon>
    </lineage>
</organism>
<dbReference type="SUPFAM" id="SSF53474">
    <property type="entry name" value="alpha/beta-Hydrolases"/>
    <property type="match status" value="2"/>
</dbReference>
<dbReference type="RefSeq" id="WP_120197851.1">
    <property type="nucleotide sequence ID" value="NZ_MCIA01000031.1"/>
</dbReference>
<dbReference type="InterPro" id="IPR049492">
    <property type="entry name" value="BD-FAE-like_dom"/>
</dbReference>
<dbReference type="Pfam" id="PF20434">
    <property type="entry name" value="BD-FAE"/>
    <property type="match status" value="1"/>
</dbReference>
<evidence type="ECO:0000256" key="1">
    <source>
        <dbReference type="ARBA" id="ARBA00022801"/>
    </source>
</evidence>
<dbReference type="Proteomes" id="UP000284277">
    <property type="component" value="Unassembled WGS sequence"/>
</dbReference>
<dbReference type="InterPro" id="IPR029058">
    <property type="entry name" value="AB_hydrolase_fold"/>
</dbReference>
<feature type="domain" description="BD-FAE-like" evidence="2">
    <location>
        <begin position="39"/>
        <end position="226"/>
    </location>
</feature>
<sequence>MKHFTKSILISEEQAGFKKTSVTASLDAYILDSISVCEDRKRPAVIICPGGGYGHLSDREGEPIAMQFLAMGYHAFVLYYSLVPDGFPYPQMELAMAVSMVRSMATEYQIDPEKIVVAGFSAGGHLACSLGAFWNQSFLYGPIGLTPEDIRPNGMILAYPVISAGPSCHFGSFINLLGSRAEDEAIRHLVSLEHQVGPHTPSTFIWHTSSDDAVPVKNSYLLADALTDHGVSVEMHIYPTGCHGLSLANKEVSGEDGKFIVPSCQSWIPLAKTWLENLL</sequence>
<dbReference type="EMBL" id="MCIA01000031">
    <property type="protein sequence ID" value="RKD30319.1"/>
    <property type="molecule type" value="Genomic_DNA"/>
</dbReference>
<gene>
    <name evidence="3" type="ORF">BET01_06920</name>
</gene>
<keyword evidence="1" id="KW-0378">Hydrolase</keyword>
<dbReference type="PANTHER" id="PTHR48081:SF6">
    <property type="entry name" value="PEPTIDASE S9 PROLYL OLIGOPEPTIDASE CATALYTIC DOMAIN-CONTAINING PROTEIN"/>
    <property type="match status" value="1"/>
</dbReference>
<dbReference type="PANTHER" id="PTHR48081">
    <property type="entry name" value="AB HYDROLASE SUPERFAMILY PROTEIN C4A8.06C"/>
    <property type="match status" value="1"/>
</dbReference>